<reference evidence="2" key="1">
    <citation type="submission" date="2018-05" db="EMBL/GenBank/DDBJ databases">
        <title>Draft genome of Mucuna pruriens seed.</title>
        <authorList>
            <person name="Nnadi N.E."/>
            <person name="Vos R."/>
            <person name="Hasami M.H."/>
            <person name="Devisetty U.K."/>
            <person name="Aguiy J.C."/>
        </authorList>
    </citation>
    <scope>NUCLEOTIDE SEQUENCE [LARGE SCALE GENOMIC DNA]</scope>
    <source>
        <strain evidence="2">JCA_2017</strain>
    </source>
</reference>
<dbReference type="EMBL" id="QJKJ01007961">
    <property type="protein sequence ID" value="RDX81322.1"/>
    <property type="molecule type" value="Genomic_DNA"/>
</dbReference>
<comment type="caution">
    <text evidence="2">The sequence shown here is derived from an EMBL/GenBank/DDBJ whole genome shotgun (WGS) entry which is preliminary data.</text>
</comment>
<sequence length="131" mass="14994">MCTNYTDLNRVCPKDPYPLPSIETLVDRASGCELLSFMDVYSGYNQIRMHPSDESKMAFITNKGNFCYRVMPFGLKNAGATYQRLMDQIFKDHVGNQLEVYVDDMVVKSKMETRHGISIQSVEEIPIKTEP</sequence>
<dbReference type="CDD" id="cd01647">
    <property type="entry name" value="RT_LTR"/>
    <property type="match status" value="1"/>
</dbReference>
<gene>
    <name evidence="2" type="ORF">CR513_38012</name>
</gene>
<evidence type="ECO:0000313" key="3">
    <source>
        <dbReference type="Proteomes" id="UP000257109"/>
    </source>
</evidence>
<dbReference type="AlphaFoldDB" id="A0A371FSQ6"/>
<dbReference type="Gene3D" id="3.30.70.270">
    <property type="match status" value="1"/>
</dbReference>
<keyword evidence="3" id="KW-1185">Reference proteome</keyword>
<feature type="non-terminal residue" evidence="2">
    <location>
        <position position="1"/>
    </location>
</feature>
<organism evidence="2 3">
    <name type="scientific">Mucuna pruriens</name>
    <name type="common">Velvet bean</name>
    <name type="synonym">Dolichos pruriens</name>
    <dbReference type="NCBI Taxonomy" id="157652"/>
    <lineage>
        <taxon>Eukaryota</taxon>
        <taxon>Viridiplantae</taxon>
        <taxon>Streptophyta</taxon>
        <taxon>Embryophyta</taxon>
        <taxon>Tracheophyta</taxon>
        <taxon>Spermatophyta</taxon>
        <taxon>Magnoliopsida</taxon>
        <taxon>eudicotyledons</taxon>
        <taxon>Gunneridae</taxon>
        <taxon>Pentapetalae</taxon>
        <taxon>rosids</taxon>
        <taxon>fabids</taxon>
        <taxon>Fabales</taxon>
        <taxon>Fabaceae</taxon>
        <taxon>Papilionoideae</taxon>
        <taxon>50 kb inversion clade</taxon>
        <taxon>NPAAA clade</taxon>
        <taxon>indigoferoid/millettioid clade</taxon>
        <taxon>Phaseoleae</taxon>
        <taxon>Mucuna</taxon>
    </lineage>
</organism>
<dbReference type="PANTHER" id="PTHR24559:SF430">
    <property type="entry name" value="RNA-DIRECTED DNA POLYMERASE"/>
    <property type="match status" value="1"/>
</dbReference>
<dbReference type="InterPro" id="IPR043502">
    <property type="entry name" value="DNA/RNA_pol_sf"/>
</dbReference>
<dbReference type="InterPro" id="IPR053134">
    <property type="entry name" value="RNA-dir_DNA_polymerase"/>
</dbReference>
<dbReference type="Proteomes" id="UP000257109">
    <property type="component" value="Unassembled WGS sequence"/>
</dbReference>
<evidence type="ECO:0000259" key="1">
    <source>
        <dbReference type="Pfam" id="PF00078"/>
    </source>
</evidence>
<dbReference type="PANTHER" id="PTHR24559">
    <property type="entry name" value="TRANSPOSON TY3-I GAG-POL POLYPROTEIN"/>
    <property type="match status" value="1"/>
</dbReference>
<feature type="domain" description="Reverse transcriptase" evidence="1">
    <location>
        <begin position="3"/>
        <end position="124"/>
    </location>
</feature>
<dbReference type="SUPFAM" id="SSF56672">
    <property type="entry name" value="DNA/RNA polymerases"/>
    <property type="match status" value="1"/>
</dbReference>
<dbReference type="Gene3D" id="3.10.10.10">
    <property type="entry name" value="HIV Type 1 Reverse Transcriptase, subunit A, domain 1"/>
    <property type="match status" value="1"/>
</dbReference>
<dbReference type="OrthoDB" id="101614at2759"/>
<dbReference type="Pfam" id="PF00078">
    <property type="entry name" value="RVT_1"/>
    <property type="match status" value="1"/>
</dbReference>
<name>A0A371FSQ6_MUCPR</name>
<dbReference type="InterPro" id="IPR043128">
    <property type="entry name" value="Rev_trsase/Diguanyl_cyclase"/>
</dbReference>
<dbReference type="InterPro" id="IPR000477">
    <property type="entry name" value="RT_dom"/>
</dbReference>
<evidence type="ECO:0000313" key="2">
    <source>
        <dbReference type="EMBL" id="RDX81322.1"/>
    </source>
</evidence>
<protein>
    <recommendedName>
        <fullName evidence="1">Reverse transcriptase domain-containing protein</fullName>
    </recommendedName>
</protein>
<proteinExistence type="predicted"/>
<accession>A0A371FSQ6</accession>